<evidence type="ECO:0000313" key="2">
    <source>
        <dbReference type="Proteomes" id="UP000103309"/>
    </source>
</evidence>
<organismHost>
    <name type="scientific">Capra hircus</name>
    <name type="common">Goat</name>
    <dbReference type="NCBI Taxonomy" id="9925"/>
</organismHost>
<protein>
    <submittedName>
        <fullName evidence="1">PP71</fullName>
    </submittedName>
</protein>
<reference evidence="1 2" key="1">
    <citation type="submission" date="2010-04" db="EMBL/GenBank/DDBJ databases">
        <title>Novel immune-modulators identified by a rapid, functional screen of the Parapox virus genome.</title>
        <authorList>
            <person name="McGuire M.J."/>
            <person name="Sykes K.F."/>
            <person name="Johnston S.A."/>
        </authorList>
    </citation>
    <scope>NUCLEOTIDE SEQUENCE [LARGE SCALE GENOMIC DNA]</scope>
    <source>
        <strain evidence="1">D1701</strain>
    </source>
</reference>
<accession>F1AX70</accession>
<dbReference type="Proteomes" id="UP000103309">
    <property type="component" value="Segment"/>
</dbReference>
<dbReference type="EMBL" id="HM133903">
    <property type="protein sequence ID" value="ADY76745.1"/>
    <property type="molecule type" value="Genomic_DNA"/>
</dbReference>
<organism evidence="1 2">
    <name type="scientific">Orf virus</name>
    <name type="common">ORFV</name>
    <dbReference type="NCBI Taxonomy" id="10258"/>
    <lineage>
        <taxon>Viruses</taxon>
        <taxon>Varidnaviria</taxon>
        <taxon>Bamfordvirae</taxon>
        <taxon>Nucleocytoviricota</taxon>
        <taxon>Pokkesviricetes</taxon>
        <taxon>Chitovirales</taxon>
        <taxon>Poxviridae</taxon>
        <taxon>Chordopoxvirinae</taxon>
        <taxon>Parapoxvirus</taxon>
        <taxon>Parapoxvirus orf</taxon>
    </lineage>
</organism>
<name>F1AX70_ORFV</name>
<evidence type="ECO:0000313" key="1">
    <source>
        <dbReference type="EMBL" id="ADY76745.1"/>
    </source>
</evidence>
<organismHost>
    <name type="scientific">Ovis aries</name>
    <name type="common">Sheep</name>
    <dbReference type="NCBI Taxonomy" id="9940"/>
</organismHost>
<proteinExistence type="predicted"/>
<sequence>MTVFVAPQSALDMARSYSARFSAFSGVSGWMSSMTPTSRRMASESAAAANSSREKAYPVETVHTQAFARSPVRNSPVARSSTPFVKGSLSYCVSVSEMSTSMSRMLVSTTLRLRGHSMSLA</sequence>
<organismHost>
    <name type="scientific">Homo sapiens</name>
    <name type="common">Human</name>
    <dbReference type="NCBI Taxonomy" id="9606"/>
</organismHost>